<dbReference type="EMBL" id="CAXKWB010004535">
    <property type="protein sequence ID" value="CAL4074057.1"/>
    <property type="molecule type" value="Genomic_DNA"/>
</dbReference>
<dbReference type="AlphaFoldDB" id="A0AAV2Q749"/>
<feature type="compositionally biased region" description="Acidic residues" evidence="1">
    <location>
        <begin position="266"/>
        <end position="287"/>
    </location>
</feature>
<accession>A0AAV2Q749</accession>
<evidence type="ECO:0000256" key="2">
    <source>
        <dbReference type="SAM" id="Phobius"/>
    </source>
</evidence>
<sequence length="287" mass="31869">RSKKHGNLFSLPHPYPGVEITHMLFNERSGLLCPQLFSSFSKSLQEVSPGLGMDMTTVTQRDYHLVGRDPHSLHVASDETLQVCTPPAKWPGVTSLLALVARERDEDTPKLNILLCEAFLAVYLSLLVHGLAASDAYVLYRLTAQHFTEKEWGNLFGGGVKKMLKVITNVLPTQSSSESPTVGSPVSAAGVMNTFSNLQKTRMKINMKILGQLGFQDPTGRHTTDGESKPAFREQFLPPDMSIVSHLMKKPPLVGDLQTIDYDSSASDEEDYEEDYEEDEDVFKEPK</sequence>
<keyword evidence="4" id="KW-1185">Reference proteome</keyword>
<dbReference type="InterPro" id="IPR052208">
    <property type="entry name" value="DmX-like/RAVE_component"/>
</dbReference>
<dbReference type="PANTHER" id="PTHR13950:SF9">
    <property type="entry name" value="RABCONNECTIN-3A"/>
    <property type="match status" value="1"/>
</dbReference>
<gene>
    <name evidence="3" type="ORF">MNOR_LOCUS9396</name>
</gene>
<feature type="non-terminal residue" evidence="3">
    <location>
        <position position="1"/>
    </location>
</feature>
<dbReference type="PANTHER" id="PTHR13950">
    <property type="entry name" value="RABCONNECTIN-RELATED"/>
    <property type="match status" value="1"/>
</dbReference>
<name>A0AAV2Q749_MEGNR</name>
<keyword evidence="2" id="KW-0472">Membrane</keyword>
<keyword evidence="2" id="KW-0812">Transmembrane</keyword>
<evidence type="ECO:0000313" key="4">
    <source>
        <dbReference type="Proteomes" id="UP001497623"/>
    </source>
</evidence>
<dbReference type="Proteomes" id="UP001497623">
    <property type="component" value="Unassembled WGS sequence"/>
</dbReference>
<dbReference type="GO" id="GO:0043291">
    <property type="term" value="C:RAVE complex"/>
    <property type="evidence" value="ECO:0007669"/>
    <property type="project" value="TreeGrafter"/>
</dbReference>
<evidence type="ECO:0000256" key="1">
    <source>
        <dbReference type="SAM" id="MobiDB-lite"/>
    </source>
</evidence>
<reference evidence="3 4" key="1">
    <citation type="submission" date="2024-05" db="EMBL/GenBank/DDBJ databases">
        <authorList>
            <person name="Wallberg A."/>
        </authorList>
    </citation>
    <scope>NUCLEOTIDE SEQUENCE [LARGE SCALE GENOMIC DNA]</scope>
</reference>
<organism evidence="3 4">
    <name type="scientific">Meganyctiphanes norvegica</name>
    <name type="common">Northern krill</name>
    <name type="synonym">Thysanopoda norvegica</name>
    <dbReference type="NCBI Taxonomy" id="48144"/>
    <lineage>
        <taxon>Eukaryota</taxon>
        <taxon>Metazoa</taxon>
        <taxon>Ecdysozoa</taxon>
        <taxon>Arthropoda</taxon>
        <taxon>Crustacea</taxon>
        <taxon>Multicrustacea</taxon>
        <taxon>Malacostraca</taxon>
        <taxon>Eumalacostraca</taxon>
        <taxon>Eucarida</taxon>
        <taxon>Euphausiacea</taxon>
        <taxon>Euphausiidae</taxon>
        <taxon>Meganyctiphanes</taxon>
    </lineage>
</organism>
<evidence type="ECO:0000313" key="3">
    <source>
        <dbReference type="EMBL" id="CAL4074057.1"/>
    </source>
</evidence>
<feature type="transmembrane region" description="Helical" evidence="2">
    <location>
        <begin position="111"/>
        <end position="132"/>
    </location>
</feature>
<feature type="non-terminal residue" evidence="3">
    <location>
        <position position="287"/>
    </location>
</feature>
<proteinExistence type="predicted"/>
<keyword evidence="2" id="KW-1133">Transmembrane helix</keyword>
<protein>
    <submittedName>
        <fullName evidence="3">Uncharacterized protein</fullName>
    </submittedName>
</protein>
<dbReference type="GO" id="GO:0007035">
    <property type="term" value="P:vacuolar acidification"/>
    <property type="evidence" value="ECO:0007669"/>
    <property type="project" value="TreeGrafter"/>
</dbReference>
<feature type="region of interest" description="Disordered" evidence="1">
    <location>
        <begin position="262"/>
        <end position="287"/>
    </location>
</feature>
<comment type="caution">
    <text evidence="3">The sequence shown here is derived from an EMBL/GenBank/DDBJ whole genome shotgun (WGS) entry which is preliminary data.</text>
</comment>